<dbReference type="PANTHER" id="PTHR31451">
    <property type="match status" value="1"/>
</dbReference>
<feature type="transmembrane region" description="Helical" evidence="3">
    <location>
        <begin position="7"/>
        <end position="28"/>
    </location>
</feature>
<dbReference type="InterPro" id="IPR017853">
    <property type="entry name" value="GH"/>
</dbReference>
<dbReference type="InterPro" id="IPR006103">
    <property type="entry name" value="Glyco_hydro_2_cat"/>
</dbReference>
<feature type="domain" description="Glycoside hydrolase family 2 catalytic" evidence="4">
    <location>
        <begin position="325"/>
        <end position="455"/>
    </location>
</feature>
<dbReference type="InterPro" id="IPR045053">
    <property type="entry name" value="MAN-like"/>
</dbReference>
<keyword evidence="3" id="KW-0472">Membrane</keyword>
<dbReference type="OrthoDB" id="9774262at2"/>
<evidence type="ECO:0000256" key="2">
    <source>
        <dbReference type="ARBA" id="ARBA00023295"/>
    </source>
</evidence>
<name>A0A163CZD4_9FLAO</name>
<evidence type="ECO:0000313" key="6">
    <source>
        <dbReference type="Proteomes" id="UP000076715"/>
    </source>
</evidence>
<protein>
    <submittedName>
        <fullName evidence="5">Glycosyl hydrolase family 5</fullName>
    </submittedName>
</protein>
<keyword evidence="3" id="KW-0812">Transmembrane</keyword>
<dbReference type="Proteomes" id="UP000076715">
    <property type="component" value="Unassembled WGS sequence"/>
</dbReference>
<organism evidence="5 6">
    <name type="scientific">Aquimarina aggregata</name>
    <dbReference type="NCBI Taxonomy" id="1642818"/>
    <lineage>
        <taxon>Bacteria</taxon>
        <taxon>Pseudomonadati</taxon>
        <taxon>Bacteroidota</taxon>
        <taxon>Flavobacteriia</taxon>
        <taxon>Flavobacteriales</taxon>
        <taxon>Flavobacteriaceae</taxon>
        <taxon>Aquimarina</taxon>
    </lineage>
</organism>
<evidence type="ECO:0000313" key="5">
    <source>
        <dbReference type="EMBL" id="KZS42881.1"/>
    </source>
</evidence>
<dbReference type="EMBL" id="LQRT01000001">
    <property type="protein sequence ID" value="KZS42881.1"/>
    <property type="molecule type" value="Genomic_DNA"/>
</dbReference>
<dbReference type="SUPFAM" id="SSF51445">
    <property type="entry name" value="(Trans)glycosidases"/>
    <property type="match status" value="1"/>
</dbReference>
<dbReference type="Gene3D" id="3.20.20.80">
    <property type="entry name" value="Glycosidases"/>
    <property type="match status" value="1"/>
</dbReference>
<dbReference type="PROSITE" id="PS00659">
    <property type="entry name" value="GLYCOSYL_HYDROL_F5"/>
    <property type="match status" value="1"/>
</dbReference>
<dbReference type="GO" id="GO:0005975">
    <property type="term" value="P:carbohydrate metabolic process"/>
    <property type="evidence" value="ECO:0007669"/>
    <property type="project" value="InterPro"/>
</dbReference>
<dbReference type="RefSeq" id="WP_066308106.1">
    <property type="nucleotide sequence ID" value="NZ_LQRT01000001.1"/>
</dbReference>
<proteinExistence type="predicted"/>
<dbReference type="STRING" id="1642818.AWE51_16055"/>
<sequence length="515" mass="60464">MISWNRYIYRIFIIISFVGVIVLVLFGISQTLSYLNTGADRSSMLHLALNKEQIYLPKIVWKDTTNPGRPMEKQTLFDIEQDYLNAWYIRNAAYQTNKNEGIEDYYTKSARKNIDSTLQFNKEQGIAIHSTTTNHTIDLDFYSADGQLAVLTDSNVKEYQRVYRNETMILETEIKSDYQVLLMLEDGFWRVRHIVKEESKKQDTIIESNGFAKTIDDIIYVENKEYQIKGINYYPQKTPWDMFGDSFDIKAIRKDFDILLDGGLNTIRIFVPYEMFGKANVEVEKIEKLKQVLDNAENKELMVIVTLFDFYGDYSVLDWTLTHRHAEQIVSAFKEHKAILAWDIKNEPNLDFDTRGKENVLAWLKEMKHQIKQYDPNHLITIGWSDIESASLLQDEMDIISFHYYLDQNSFTDSYSELKTNIQKPLVLQEFGLSSNRGLWSPFGASQKKQADYHQQFQEIIKQENLHYMSWTLYDFEEVPSAVVGKLPWRKHKQKHFGFIDREGNKKPAFKFIGN</sequence>
<keyword evidence="6" id="KW-1185">Reference proteome</keyword>
<evidence type="ECO:0000259" key="4">
    <source>
        <dbReference type="Pfam" id="PF02836"/>
    </source>
</evidence>
<keyword evidence="3" id="KW-1133">Transmembrane helix</keyword>
<gene>
    <name evidence="5" type="ORF">AWE51_16055</name>
</gene>
<evidence type="ECO:0000256" key="1">
    <source>
        <dbReference type="ARBA" id="ARBA00022801"/>
    </source>
</evidence>
<keyword evidence="1 5" id="KW-0378">Hydrolase</keyword>
<dbReference type="GO" id="GO:0004553">
    <property type="term" value="F:hydrolase activity, hydrolyzing O-glycosyl compounds"/>
    <property type="evidence" value="ECO:0007669"/>
    <property type="project" value="InterPro"/>
</dbReference>
<accession>A0A163CZD4</accession>
<comment type="caution">
    <text evidence="5">The sequence shown here is derived from an EMBL/GenBank/DDBJ whole genome shotgun (WGS) entry which is preliminary data.</text>
</comment>
<dbReference type="Pfam" id="PF02836">
    <property type="entry name" value="Glyco_hydro_2_C"/>
    <property type="match status" value="1"/>
</dbReference>
<dbReference type="AlphaFoldDB" id="A0A163CZD4"/>
<dbReference type="InterPro" id="IPR018087">
    <property type="entry name" value="Glyco_hydro_5_CS"/>
</dbReference>
<evidence type="ECO:0000256" key="3">
    <source>
        <dbReference type="SAM" id="Phobius"/>
    </source>
</evidence>
<reference evidence="5 6" key="1">
    <citation type="submission" date="2016-01" db="EMBL/GenBank/DDBJ databases">
        <title>The draft genome sequence of Aquimarina sp. RZW4-3-2.</title>
        <authorList>
            <person name="Wang Y."/>
        </authorList>
    </citation>
    <scope>NUCLEOTIDE SEQUENCE [LARGE SCALE GENOMIC DNA]</scope>
    <source>
        <strain evidence="5 6">RZW4-3-2</strain>
    </source>
</reference>
<keyword evidence="2" id="KW-0326">Glycosidase</keyword>